<protein>
    <submittedName>
        <fullName evidence="1">Uncharacterized protein</fullName>
    </submittedName>
</protein>
<organism evidence="1 2">
    <name type="scientific">Heterodera schachtii</name>
    <name type="common">Sugarbeet cyst nematode worm</name>
    <name type="synonym">Tylenchus schachtii</name>
    <dbReference type="NCBI Taxonomy" id="97005"/>
    <lineage>
        <taxon>Eukaryota</taxon>
        <taxon>Metazoa</taxon>
        <taxon>Ecdysozoa</taxon>
        <taxon>Nematoda</taxon>
        <taxon>Chromadorea</taxon>
        <taxon>Rhabditida</taxon>
        <taxon>Tylenchina</taxon>
        <taxon>Tylenchomorpha</taxon>
        <taxon>Tylenchoidea</taxon>
        <taxon>Heteroderidae</taxon>
        <taxon>Heteroderinae</taxon>
        <taxon>Heterodera</taxon>
    </lineage>
</organism>
<sequence length="233" mass="26774">MLKEEENKYCADKQPLWASWNIGIFCECRRRAWILVLLCFVTSADAVDLLTIAEHEAAHLLTNELSEFSFPLIFLTEDPNDGRVTHCFPEHFTADELILALDIKLAGCVFENVRNKATEGSSQDLREACSYAWTYTQNNKHTQHSQAHTTKQHRVINALKALDNVKSATSLLHPDPDLSNWENTVNLETQFDRVVKEIRTIEMQMDRLRDSSNAWIEHLGRLFGDEKDNGEKE</sequence>
<comment type="caution">
    <text evidence="1">The sequence shown here is derived from an EMBL/GenBank/DDBJ whole genome shotgun (WGS) entry which is preliminary data.</text>
</comment>
<proteinExistence type="predicted"/>
<evidence type="ECO:0000313" key="2">
    <source>
        <dbReference type="Proteomes" id="UP001620645"/>
    </source>
</evidence>
<dbReference type="EMBL" id="JBICCN010000118">
    <property type="protein sequence ID" value="KAL3092467.1"/>
    <property type="molecule type" value="Genomic_DNA"/>
</dbReference>
<dbReference type="Proteomes" id="UP001620645">
    <property type="component" value="Unassembled WGS sequence"/>
</dbReference>
<keyword evidence="2" id="KW-1185">Reference proteome</keyword>
<evidence type="ECO:0000313" key="1">
    <source>
        <dbReference type="EMBL" id="KAL3092467.1"/>
    </source>
</evidence>
<reference evidence="1 2" key="1">
    <citation type="submission" date="2024-10" db="EMBL/GenBank/DDBJ databases">
        <authorList>
            <person name="Kim D."/>
        </authorList>
    </citation>
    <scope>NUCLEOTIDE SEQUENCE [LARGE SCALE GENOMIC DNA]</scope>
    <source>
        <strain evidence="1">Taebaek</strain>
    </source>
</reference>
<dbReference type="InterPro" id="IPR037219">
    <property type="entry name" value="Peptidase_M41-like"/>
</dbReference>
<dbReference type="SUPFAM" id="SSF140990">
    <property type="entry name" value="FtsH protease domain-like"/>
    <property type="match status" value="1"/>
</dbReference>
<gene>
    <name evidence="1" type="ORF">niasHS_007676</name>
</gene>
<dbReference type="AlphaFoldDB" id="A0ABD2JPI3"/>
<name>A0ABD2JPI3_HETSC</name>
<accession>A0ABD2JPI3</accession>